<protein>
    <recommendedName>
        <fullName evidence="7">Glucose-methanol-choline oxidoreductase N-terminal domain-containing protein</fullName>
    </recommendedName>
</protein>
<reference evidence="5 6" key="1">
    <citation type="submission" date="2019-12" db="EMBL/GenBank/DDBJ databases">
        <title>Draft genome sequence of the ascomycete Xylaria multiplex DSM 110363.</title>
        <authorList>
            <person name="Buettner E."/>
            <person name="Kellner H."/>
        </authorList>
    </citation>
    <scope>NUCLEOTIDE SEQUENCE [LARGE SCALE GENOMIC DNA]</scope>
    <source>
        <strain evidence="5 6">DSM 110363</strain>
    </source>
</reference>
<evidence type="ECO:0000256" key="1">
    <source>
        <dbReference type="ARBA" id="ARBA00010790"/>
    </source>
</evidence>
<dbReference type="Gene3D" id="3.30.9.10">
    <property type="entry name" value="D-Amino Acid Oxidase, subunit A, domain 2"/>
    <property type="match status" value="1"/>
</dbReference>
<comment type="caution">
    <text evidence="5">The sequence shown here is derived from an EMBL/GenBank/DDBJ whole genome shotgun (WGS) entry which is preliminary data.</text>
</comment>
<dbReference type="Proteomes" id="UP000481858">
    <property type="component" value="Unassembled WGS sequence"/>
</dbReference>
<dbReference type="Pfam" id="PF01266">
    <property type="entry name" value="DAO"/>
    <property type="match status" value="1"/>
</dbReference>
<dbReference type="InterPro" id="IPR000172">
    <property type="entry name" value="GMC_OxRdtase_N"/>
</dbReference>
<sequence length="901" mass="97457">MSPPWPKSYAIVGAGVFGTSTALHLKTKYPDANVTLIDRDDPDAPTRPAASWDWNKVIRADYSDITYCRIALEAQDEWRTNPLWTPFYHETGIYWISRTGFAQKVVDNFKALGRDAELYVLPVQDARELYGGIFDSADYEGVDKVLINKTSGWGAAKDALQAGIQRAINIGVKYITAEIDLLEFDDKDRCIGVRTDDGSTITVDQTILCTGAFTPVLLEKTADNTSRDALRAQKRMVAAGVTTGIVTLDEKTAEMFKDMPVCIQENPVQRGPSNGTLPLNDANQIKFWGQTIFQFPRGTQGLSQPPTCPDYDQWAVPEALKVDVAVANEATFGKRGIGWKIHTHRICWTPEGLQSCAASATIKPAAPASVCSNVTSSQAYDYIIVGSGAGGIPLADRLTAAGHTVLLIEKGPPSTGLWGGIMKPIWLNETSLTRFDVPGLANEIWHDPTGVICTDVDQMAGCVLGGGVAVNSGLWWRPHPDDWDYLWPEGWKSQNLAAPTDRVFERIPGTTVPSTDGKLYLQQGFEMLTSGLDASGWKSIIPNDHPDQKNFTYGHATHMFSNGERGGPLATYLVSASKRKEFTLWMNTTAKRVVRTGGHATGVEIECSPNSAGHAGVVSVTPGSGRVILSAGAFGSAKLLFRSGIGPTDQLNVVKNSTDGPTMIASDSWINLPVGYNLDDHVGTDIEVAHPSVVFYDFYGAWKTPILSDTEASGKSSRGRMELKDICTGKRASKVQQIVASMTITQYLGTGAKSRGRMRITPTLNTRVAISPYLSDPADKAAVIKGLENVQKYFEPINNLTWVKPAPGQNATAYVDSLPATPASRCSNHWIGTAKMGLDDGRKENGTAVVDTDTKVYGMDNLFVVDASIFPGMMTGNPSAMIVSAAEHAADHILALKDNVS</sequence>
<evidence type="ECO:0008006" key="7">
    <source>
        <dbReference type="Google" id="ProtNLM"/>
    </source>
</evidence>
<dbReference type="GO" id="GO:0016614">
    <property type="term" value="F:oxidoreductase activity, acting on CH-OH group of donors"/>
    <property type="evidence" value="ECO:0007669"/>
    <property type="project" value="InterPro"/>
</dbReference>
<dbReference type="SUPFAM" id="SSF54373">
    <property type="entry name" value="FAD-linked reductases, C-terminal domain"/>
    <property type="match status" value="1"/>
</dbReference>
<evidence type="ECO:0000313" key="6">
    <source>
        <dbReference type="Proteomes" id="UP000481858"/>
    </source>
</evidence>
<evidence type="ECO:0000259" key="4">
    <source>
        <dbReference type="Pfam" id="PF05199"/>
    </source>
</evidence>
<dbReference type="OrthoDB" id="413885at2759"/>
<dbReference type="InParanoid" id="A0A7C8MS13"/>
<comment type="similarity">
    <text evidence="1">Belongs to the GMC oxidoreductase family.</text>
</comment>
<dbReference type="SUPFAM" id="SSF51905">
    <property type="entry name" value="FAD/NAD(P)-binding domain"/>
    <property type="match status" value="2"/>
</dbReference>
<dbReference type="Gene3D" id="3.50.50.60">
    <property type="entry name" value="FAD/NAD(P)-binding domain"/>
    <property type="match status" value="4"/>
</dbReference>
<dbReference type="InterPro" id="IPR006076">
    <property type="entry name" value="FAD-dep_OxRdtase"/>
</dbReference>
<dbReference type="Pfam" id="PF00732">
    <property type="entry name" value="GMC_oxred_N"/>
    <property type="match status" value="1"/>
</dbReference>
<dbReference type="Gene3D" id="3.30.410.10">
    <property type="entry name" value="Cholesterol Oxidase, domain 2"/>
    <property type="match status" value="1"/>
</dbReference>
<accession>A0A7C8MS13</accession>
<dbReference type="GO" id="GO:0050660">
    <property type="term" value="F:flavin adenine dinucleotide binding"/>
    <property type="evidence" value="ECO:0007669"/>
    <property type="project" value="InterPro"/>
</dbReference>
<evidence type="ECO:0000313" key="5">
    <source>
        <dbReference type="EMBL" id="KAF2966595.1"/>
    </source>
</evidence>
<evidence type="ECO:0000259" key="2">
    <source>
        <dbReference type="Pfam" id="PF00732"/>
    </source>
</evidence>
<organism evidence="5 6">
    <name type="scientific">Xylaria multiplex</name>
    <dbReference type="NCBI Taxonomy" id="323545"/>
    <lineage>
        <taxon>Eukaryota</taxon>
        <taxon>Fungi</taxon>
        <taxon>Dikarya</taxon>
        <taxon>Ascomycota</taxon>
        <taxon>Pezizomycotina</taxon>
        <taxon>Sordariomycetes</taxon>
        <taxon>Xylariomycetidae</taxon>
        <taxon>Xylariales</taxon>
        <taxon>Xylariaceae</taxon>
        <taxon>Xylaria</taxon>
    </lineage>
</organism>
<gene>
    <name evidence="5" type="ORF">GQX73_g6974</name>
</gene>
<name>A0A7C8MS13_9PEZI</name>
<keyword evidence="6" id="KW-1185">Reference proteome</keyword>
<evidence type="ECO:0000259" key="3">
    <source>
        <dbReference type="Pfam" id="PF01266"/>
    </source>
</evidence>
<dbReference type="InterPro" id="IPR053208">
    <property type="entry name" value="GMC_Oxidoreductase_CD"/>
</dbReference>
<dbReference type="InterPro" id="IPR007867">
    <property type="entry name" value="GMC_OxRtase_C"/>
</dbReference>
<dbReference type="InterPro" id="IPR036188">
    <property type="entry name" value="FAD/NAD-bd_sf"/>
</dbReference>
<dbReference type="AlphaFoldDB" id="A0A7C8MS13"/>
<dbReference type="PANTHER" id="PTHR47190">
    <property type="entry name" value="DEHYDROGENASE, PUTATIVE-RELATED"/>
    <property type="match status" value="1"/>
</dbReference>
<dbReference type="Pfam" id="PF05199">
    <property type="entry name" value="GMC_oxred_C"/>
    <property type="match status" value="1"/>
</dbReference>
<dbReference type="PANTHER" id="PTHR47190:SF2">
    <property type="entry name" value="CELLOBIOSE DEHYDROGENASE (AFU_ORTHOLOGUE AFUA_2G17620)"/>
    <property type="match status" value="1"/>
</dbReference>
<proteinExistence type="inferred from homology"/>
<feature type="domain" description="Glucose-methanol-choline oxidoreductase C-terminal" evidence="4">
    <location>
        <begin position="753"/>
        <end position="886"/>
    </location>
</feature>
<dbReference type="EMBL" id="WUBL01000085">
    <property type="protein sequence ID" value="KAF2966595.1"/>
    <property type="molecule type" value="Genomic_DNA"/>
</dbReference>
<feature type="domain" description="Glucose-methanol-choline oxidoreductase N-terminal" evidence="2">
    <location>
        <begin position="460"/>
        <end position="682"/>
    </location>
</feature>
<feature type="domain" description="FAD dependent oxidoreductase" evidence="3">
    <location>
        <begin position="9"/>
        <end position="224"/>
    </location>
</feature>